<sequence length="785" mass="86232">MSDVDEEVRRVLCRDSLLMMAVDADEAVGIVRQRETLARLERNEATLFEAALEHHHDATLPDRQRHERARAWRYAGIIVQFSDLVDIPVRLPSDWAKLTAADMYRESLRQLFDERDVDKPDAVPRELGTYTIHRYLAARGLRLKGDVDDAIDLSQVAPEDVYAGGTDGYLGYLLFEAAAAYVEQGQPDQVDDVLSELDEHWSSRAAASGGRYRTDFARALAAWGTAAATDNLITAFTRVQRRPVIDDSRRDVEELSVTLARAEHLALYPASDRDRAKAVVLARRALSLADRVQGRWRVVARSRAPLAVVFQRVYGDIALLAAGLDGQAAAELGLRVALSAKQTGFAARMRTDRGQLNADQRLLNPDVEEIIEDIMLAETVDDPASAEPYQRDDDEIDELRFRLAEAVSPMLADTVLPVPADLGEVRRDIGDRYALDYLEVSDSLAVTRLFRCVVRPGWHIDFETFMPSERYTGFFAAGREQGRLARGRRDLAVDDEDGVRVEIDWLRLADELLPAALIDDLAGVDPDHPIELLISAHSWLSLVPWAALELAAEGTRRARLIERAVVTQTPVFTCLRRESLPPVRGDALVRLVGQSGEKARPEDGVNVERERMAWGLGGGRVGVPLSHAVVVGQEPPQEIGGTLADALRGSNTWGFAHLAGHGDGAGLSQYLRLPGELMSFGLALTLDWPESVLMASCHVGQVVNETDAEPLSLVMALLIGGARCVVAGISAIDDEGTGRVAERIVRQIRSATPVSLPVALRNAQREAVDAGEPVQNWGLLGAYVQ</sequence>
<dbReference type="EMBL" id="PVMZ01000008">
    <property type="protein sequence ID" value="PRX20451.1"/>
    <property type="molecule type" value="Genomic_DNA"/>
</dbReference>
<dbReference type="OrthoDB" id="3313067at2"/>
<feature type="domain" description="CHAT" evidence="1">
    <location>
        <begin position="508"/>
        <end position="770"/>
    </location>
</feature>
<evidence type="ECO:0000259" key="1">
    <source>
        <dbReference type="Pfam" id="PF12770"/>
    </source>
</evidence>
<comment type="caution">
    <text evidence="2">The sequence shown here is derived from an EMBL/GenBank/DDBJ whole genome shotgun (WGS) entry which is preliminary data.</text>
</comment>
<dbReference type="AlphaFoldDB" id="A0A2T0KB86"/>
<evidence type="ECO:0000313" key="3">
    <source>
        <dbReference type="Proteomes" id="UP000239415"/>
    </source>
</evidence>
<reference evidence="2 3" key="1">
    <citation type="submission" date="2018-03" db="EMBL/GenBank/DDBJ databases">
        <title>Genomic Encyclopedia of Archaeal and Bacterial Type Strains, Phase II (KMG-II): from individual species to whole genera.</title>
        <authorList>
            <person name="Goeker M."/>
        </authorList>
    </citation>
    <scope>NUCLEOTIDE SEQUENCE [LARGE SCALE GENOMIC DNA]</scope>
    <source>
        <strain evidence="2 3">DSM 43146</strain>
    </source>
</reference>
<evidence type="ECO:0000313" key="2">
    <source>
        <dbReference type="EMBL" id="PRX20451.1"/>
    </source>
</evidence>
<dbReference type="Proteomes" id="UP000239415">
    <property type="component" value="Unassembled WGS sequence"/>
</dbReference>
<dbReference type="InterPro" id="IPR024983">
    <property type="entry name" value="CHAT_dom"/>
</dbReference>
<name>A0A2T0KB86_9ACTN</name>
<gene>
    <name evidence="2" type="ORF">CLV67_108249</name>
</gene>
<dbReference type="Pfam" id="PF12770">
    <property type="entry name" value="CHAT"/>
    <property type="match status" value="1"/>
</dbReference>
<keyword evidence="3" id="KW-1185">Reference proteome</keyword>
<dbReference type="RefSeq" id="WP_106321048.1">
    <property type="nucleotide sequence ID" value="NZ_BOMO01000180.1"/>
</dbReference>
<organism evidence="2 3">
    <name type="scientific">Actinoplanes italicus</name>
    <dbReference type="NCBI Taxonomy" id="113567"/>
    <lineage>
        <taxon>Bacteria</taxon>
        <taxon>Bacillati</taxon>
        <taxon>Actinomycetota</taxon>
        <taxon>Actinomycetes</taxon>
        <taxon>Micromonosporales</taxon>
        <taxon>Micromonosporaceae</taxon>
        <taxon>Actinoplanes</taxon>
    </lineage>
</organism>
<accession>A0A2T0KB86</accession>
<protein>
    <submittedName>
        <fullName evidence="2">CHAT domain-containing protein</fullName>
    </submittedName>
</protein>
<proteinExistence type="predicted"/>